<dbReference type="STRING" id="39492.ERS852540_02621"/>
<sequence>MRIALFTETYLPSINGVVTHVKTLKEGLEALGHTVLVVTADSRVNNHVIADDVMYCPAVKLKKIYNYDIAPPISKERLDKIKSFAPDIIHIHNEFGVGISGVLIARTLKVPLVYTLHTMYDDYVYYVAKTKGFGKIVTSASHLYAKMLASTASAITGPSPKVSEYFKACGVKKPVHVIPNSVELDVFKPENVDRNDAVRMRRKFGFADDDMVFCFCGRLGKEKNITLLLEYWAKNVRPEDKIKLFILGDGPLHEQHCKEADELGISDMVKFAGRVEHPDLPVYYACCDAYITASLSDTCSISMLEGMAMHLPVLSLKDDLNVGQVKDGINGYNFTDADSMYELLKKLRDMPKDELAEFGRRTRESIKTSGAIRLANDLLDVYKEAMEVYKKKNKKRKLKKRYRVIRHRYVKRSVTKTGKPI</sequence>
<protein>
    <submittedName>
        <fullName evidence="3">GDP-mannose-dependent alpha-mannosyltransferase</fullName>
        <ecNumber evidence="3">2.4.1.-</ecNumber>
    </submittedName>
</protein>
<reference evidence="3 4" key="1">
    <citation type="submission" date="2015-09" db="EMBL/GenBank/DDBJ databases">
        <authorList>
            <consortium name="Pathogen Informatics"/>
        </authorList>
    </citation>
    <scope>NUCLEOTIDE SEQUENCE [LARGE SCALE GENOMIC DNA]</scope>
    <source>
        <strain evidence="3 4">2789STDY5834928</strain>
    </source>
</reference>
<dbReference type="EMBL" id="CZBY01000038">
    <property type="protein sequence ID" value="CUQ92889.1"/>
    <property type="molecule type" value="Genomic_DNA"/>
</dbReference>
<keyword evidence="3" id="KW-0808">Transferase</keyword>
<feature type="domain" description="Glycosyltransferase subfamily 4-like N-terminal" evidence="2">
    <location>
        <begin position="14"/>
        <end position="185"/>
    </location>
</feature>
<name>A0A175A7K0_9FIRM</name>
<dbReference type="InterPro" id="IPR028098">
    <property type="entry name" value="Glyco_trans_4-like_N"/>
</dbReference>
<evidence type="ECO:0000313" key="3">
    <source>
        <dbReference type="EMBL" id="CUQ92889.1"/>
    </source>
</evidence>
<dbReference type="Pfam" id="PF13439">
    <property type="entry name" value="Glyco_transf_4"/>
    <property type="match status" value="1"/>
</dbReference>
<evidence type="ECO:0000313" key="4">
    <source>
        <dbReference type="Proteomes" id="UP000095662"/>
    </source>
</evidence>
<dbReference type="EC" id="2.4.1.-" evidence="3"/>
<dbReference type="SUPFAM" id="SSF53756">
    <property type="entry name" value="UDP-Glycosyltransferase/glycogen phosphorylase"/>
    <property type="match status" value="1"/>
</dbReference>
<proteinExistence type="predicted"/>
<organism evidence="3 4">
    <name type="scientific">[Eubacterium] siraeum</name>
    <dbReference type="NCBI Taxonomy" id="39492"/>
    <lineage>
        <taxon>Bacteria</taxon>
        <taxon>Bacillati</taxon>
        <taxon>Bacillota</taxon>
        <taxon>Clostridia</taxon>
        <taxon>Eubacteriales</taxon>
        <taxon>Oscillospiraceae</taxon>
        <taxon>Oscillospiraceae incertae sedis</taxon>
    </lineage>
</organism>
<dbReference type="PANTHER" id="PTHR45947">
    <property type="entry name" value="SULFOQUINOVOSYL TRANSFERASE SQD2"/>
    <property type="match status" value="1"/>
</dbReference>
<dbReference type="GO" id="GO:0016757">
    <property type="term" value="F:glycosyltransferase activity"/>
    <property type="evidence" value="ECO:0007669"/>
    <property type="project" value="UniProtKB-KW"/>
</dbReference>
<dbReference type="OrthoDB" id="9802525at2"/>
<evidence type="ECO:0000259" key="1">
    <source>
        <dbReference type="Pfam" id="PF00534"/>
    </source>
</evidence>
<accession>A0A175A7K0</accession>
<evidence type="ECO:0000259" key="2">
    <source>
        <dbReference type="Pfam" id="PF13439"/>
    </source>
</evidence>
<dbReference type="Pfam" id="PF00534">
    <property type="entry name" value="Glycos_transf_1"/>
    <property type="match status" value="1"/>
</dbReference>
<dbReference type="AlphaFoldDB" id="A0A175A7K0"/>
<keyword evidence="3" id="KW-0328">Glycosyltransferase</keyword>
<feature type="domain" description="Glycosyl transferase family 1" evidence="1">
    <location>
        <begin position="200"/>
        <end position="359"/>
    </location>
</feature>
<dbReference type="PANTHER" id="PTHR45947:SF3">
    <property type="entry name" value="SULFOQUINOVOSYL TRANSFERASE SQD2"/>
    <property type="match status" value="1"/>
</dbReference>
<dbReference type="Proteomes" id="UP000095662">
    <property type="component" value="Unassembled WGS sequence"/>
</dbReference>
<gene>
    <name evidence="3" type="primary">mgtA</name>
    <name evidence="3" type="ORF">ERS852540_02621</name>
</gene>
<dbReference type="InterPro" id="IPR050194">
    <property type="entry name" value="Glycosyltransferase_grp1"/>
</dbReference>
<dbReference type="InterPro" id="IPR001296">
    <property type="entry name" value="Glyco_trans_1"/>
</dbReference>
<dbReference type="Gene3D" id="3.40.50.2000">
    <property type="entry name" value="Glycogen Phosphorylase B"/>
    <property type="match status" value="2"/>
</dbReference>